<feature type="domain" description="Cupin type-2" evidence="1">
    <location>
        <begin position="30"/>
        <end position="81"/>
    </location>
</feature>
<name>A0A9X1YN01_9BURK</name>
<gene>
    <name evidence="2" type="ORF">LPC04_25995</name>
</gene>
<evidence type="ECO:0000259" key="1">
    <source>
        <dbReference type="Pfam" id="PF07883"/>
    </source>
</evidence>
<dbReference type="Gene3D" id="2.60.120.10">
    <property type="entry name" value="Jelly Rolls"/>
    <property type="match status" value="1"/>
</dbReference>
<evidence type="ECO:0000313" key="3">
    <source>
        <dbReference type="Proteomes" id="UP001139353"/>
    </source>
</evidence>
<protein>
    <submittedName>
        <fullName evidence="2">Cupin domain-containing protein</fullName>
    </submittedName>
</protein>
<accession>A0A9X1YN01</accession>
<reference evidence="2" key="1">
    <citation type="submission" date="2021-11" db="EMBL/GenBank/DDBJ databases">
        <title>BS-T2-15 a new species belonging to the Comamonadaceae family isolated from the soil of a French oak forest.</title>
        <authorList>
            <person name="Mieszkin S."/>
            <person name="Alain K."/>
        </authorList>
    </citation>
    <scope>NUCLEOTIDE SEQUENCE</scope>
    <source>
        <strain evidence="2">BS-T2-15</strain>
    </source>
</reference>
<dbReference type="InterPro" id="IPR013096">
    <property type="entry name" value="Cupin_2"/>
</dbReference>
<comment type="caution">
    <text evidence="2">The sequence shown here is derived from an EMBL/GenBank/DDBJ whole genome shotgun (WGS) entry which is preliminary data.</text>
</comment>
<proteinExistence type="predicted"/>
<sequence>MDNATLSGATYDAFRAHPLLRGADEVLERHWPPNQVVEEHTHPFDADAIVTAGEMWLIRADGTQHLKAGDSFQLAAGTPHSERYGPQGATYWVARRTPR</sequence>
<dbReference type="SUPFAM" id="SSF51182">
    <property type="entry name" value="RmlC-like cupins"/>
    <property type="match status" value="1"/>
</dbReference>
<dbReference type="Proteomes" id="UP001139353">
    <property type="component" value="Unassembled WGS sequence"/>
</dbReference>
<dbReference type="Pfam" id="PF07883">
    <property type="entry name" value="Cupin_2"/>
    <property type="match status" value="1"/>
</dbReference>
<keyword evidence="3" id="KW-1185">Reference proteome</keyword>
<dbReference type="EMBL" id="JAJLJH010000012">
    <property type="protein sequence ID" value="MCK9689183.1"/>
    <property type="molecule type" value="Genomic_DNA"/>
</dbReference>
<dbReference type="AlphaFoldDB" id="A0A9X1YN01"/>
<dbReference type="RefSeq" id="WP_275685229.1">
    <property type="nucleotide sequence ID" value="NZ_JAJLJH010000012.1"/>
</dbReference>
<evidence type="ECO:0000313" key="2">
    <source>
        <dbReference type="EMBL" id="MCK9689183.1"/>
    </source>
</evidence>
<dbReference type="InterPro" id="IPR011051">
    <property type="entry name" value="RmlC_Cupin_sf"/>
</dbReference>
<organism evidence="2 3">
    <name type="scientific">Scleromatobacter humisilvae</name>
    <dbReference type="NCBI Taxonomy" id="2897159"/>
    <lineage>
        <taxon>Bacteria</taxon>
        <taxon>Pseudomonadati</taxon>
        <taxon>Pseudomonadota</taxon>
        <taxon>Betaproteobacteria</taxon>
        <taxon>Burkholderiales</taxon>
        <taxon>Sphaerotilaceae</taxon>
        <taxon>Scleromatobacter</taxon>
    </lineage>
</organism>
<dbReference type="InterPro" id="IPR014710">
    <property type="entry name" value="RmlC-like_jellyroll"/>
</dbReference>